<name>A0A165ULA4_9AGAM</name>
<dbReference type="InParanoid" id="A0A165ULA4"/>
<dbReference type="AlphaFoldDB" id="A0A165ULA4"/>
<gene>
    <name evidence="2" type="ORF">NEOLEDRAFT_1167633</name>
</gene>
<evidence type="ECO:0000313" key="2">
    <source>
        <dbReference type="EMBL" id="KZT28341.1"/>
    </source>
</evidence>
<evidence type="ECO:0000256" key="1">
    <source>
        <dbReference type="SAM" id="MobiDB-lite"/>
    </source>
</evidence>
<organism evidence="2 3">
    <name type="scientific">Neolentinus lepideus HHB14362 ss-1</name>
    <dbReference type="NCBI Taxonomy" id="1314782"/>
    <lineage>
        <taxon>Eukaryota</taxon>
        <taxon>Fungi</taxon>
        <taxon>Dikarya</taxon>
        <taxon>Basidiomycota</taxon>
        <taxon>Agaricomycotina</taxon>
        <taxon>Agaricomycetes</taxon>
        <taxon>Gloeophyllales</taxon>
        <taxon>Gloeophyllaceae</taxon>
        <taxon>Neolentinus</taxon>
    </lineage>
</organism>
<dbReference type="EMBL" id="KV425558">
    <property type="protein sequence ID" value="KZT28341.1"/>
    <property type="molecule type" value="Genomic_DNA"/>
</dbReference>
<proteinExistence type="predicted"/>
<dbReference type="Proteomes" id="UP000076761">
    <property type="component" value="Unassembled WGS sequence"/>
</dbReference>
<keyword evidence="3" id="KW-1185">Reference proteome</keyword>
<dbReference type="OrthoDB" id="10649612at2759"/>
<feature type="region of interest" description="Disordered" evidence="1">
    <location>
        <begin position="104"/>
        <end position="163"/>
    </location>
</feature>
<feature type="compositionally biased region" description="Polar residues" evidence="1">
    <location>
        <begin position="130"/>
        <end position="157"/>
    </location>
</feature>
<sequence length="290" mass="32314">MHRKPSSTNADPLIQEHRSIQSYLKALELVMDRAEARLILQEVRVMAEQQLNLQKGVRGQDKNKWRRFVEDACFRWPVFAQFERAFPLKKYVVCLVQANQRRQKQQRYVDGPRVAGRTKNPSRLHPATKISHNVADQPSQANTSSEARTSSAGSNPHSRNKQMDDIKSKSLGHHAEAESATGATQSSLVSSIASSSFVTLSGASNESVATSNGSASNDEIMLFLRSLQPALHHCLPALKYVGISSGAQLTALRTWSPRQREKFFRELVLGGTITRFECEVILNALDGEMD</sequence>
<evidence type="ECO:0000313" key="3">
    <source>
        <dbReference type="Proteomes" id="UP000076761"/>
    </source>
</evidence>
<reference evidence="2 3" key="1">
    <citation type="journal article" date="2016" name="Mol. Biol. Evol.">
        <title>Comparative Genomics of Early-Diverging Mushroom-Forming Fungi Provides Insights into the Origins of Lignocellulose Decay Capabilities.</title>
        <authorList>
            <person name="Nagy L.G."/>
            <person name="Riley R."/>
            <person name="Tritt A."/>
            <person name="Adam C."/>
            <person name="Daum C."/>
            <person name="Floudas D."/>
            <person name="Sun H."/>
            <person name="Yadav J.S."/>
            <person name="Pangilinan J."/>
            <person name="Larsson K.H."/>
            <person name="Matsuura K."/>
            <person name="Barry K."/>
            <person name="Labutti K."/>
            <person name="Kuo R."/>
            <person name="Ohm R.A."/>
            <person name="Bhattacharya S.S."/>
            <person name="Shirouzu T."/>
            <person name="Yoshinaga Y."/>
            <person name="Martin F.M."/>
            <person name="Grigoriev I.V."/>
            <person name="Hibbett D.S."/>
        </authorList>
    </citation>
    <scope>NUCLEOTIDE SEQUENCE [LARGE SCALE GENOMIC DNA]</scope>
    <source>
        <strain evidence="2 3">HHB14362 ss-1</strain>
    </source>
</reference>
<protein>
    <submittedName>
        <fullName evidence="2">Uncharacterized protein</fullName>
    </submittedName>
</protein>
<accession>A0A165ULA4</accession>